<evidence type="ECO:0000313" key="1">
    <source>
        <dbReference type="EMBL" id="KAJ7540586.1"/>
    </source>
</evidence>
<name>A0ACC2CEZ4_DIPCM</name>
<reference evidence="2" key="1">
    <citation type="journal article" date="2024" name="Proc. Natl. Acad. Sci. U.S.A.">
        <title>Extraordinary preservation of gene collinearity over three hundred million years revealed in homosporous lycophytes.</title>
        <authorList>
            <person name="Li C."/>
            <person name="Wickell D."/>
            <person name="Kuo L.Y."/>
            <person name="Chen X."/>
            <person name="Nie B."/>
            <person name="Liao X."/>
            <person name="Peng D."/>
            <person name="Ji J."/>
            <person name="Jenkins J."/>
            <person name="Williams M."/>
            <person name="Shu S."/>
            <person name="Plott C."/>
            <person name="Barry K."/>
            <person name="Rajasekar S."/>
            <person name="Grimwood J."/>
            <person name="Han X."/>
            <person name="Sun S."/>
            <person name="Hou Z."/>
            <person name="He W."/>
            <person name="Dai G."/>
            <person name="Sun C."/>
            <person name="Schmutz J."/>
            <person name="Leebens-Mack J.H."/>
            <person name="Li F.W."/>
            <person name="Wang L."/>
        </authorList>
    </citation>
    <scope>NUCLEOTIDE SEQUENCE [LARGE SCALE GENOMIC DNA]</scope>
    <source>
        <strain evidence="2">cv. PW_Plant_1</strain>
    </source>
</reference>
<protein>
    <submittedName>
        <fullName evidence="1">Uncharacterized protein</fullName>
    </submittedName>
</protein>
<proteinExistence type="predicted"/>
<organism evidence="1 2">
    <name type="scientific">Diphasiastrum complanatum</name>
    <name type="common">Issler's clubmoss</name>
    <name type="synonym">Lycopodium complanatum</name>
    <dbReference type="NCBI Taxonomy" id="34168"/>
    <lineage>
        <taxon>Eukaryota</taxon>
        <taxon>Viridiplantae</taxon>
        <taxon>Streptophyta</taxon>
        <taxon>Embryophyta</taxon>
        <taxon>Tracheophyta</taxon>
        <taxon>Lycopodiopsida</taxon>
        <taxon>Lycopodiales</taxon>
        <taxon>Lycopodiaceae</taxon>
        <taxon>Lycopodioideae</taxon>
        <taxon>Diphasiastrum</taxon>
    </lineage>
</organism>
<dbReference type="EMBL" id="CM055101">
    <property type="protein sequence ID" value="KAJ7540586.1"/>
    <property type="molecule type" value="Genomic_DNA"/>
</dbReference>
<sequence>MTMESRSKSSWLEPSYADSTREPGAARSTKPQEDLIGCLDDAYVTNEDGFSHTSENGSSENLQGGRLFEAVDIKNKRRVLIDIAVEIEDGKVEHIEIKDGDTAEEVATKFCHIHALPAQLVAPLTDHIVRNIMEIRTVVP</sequence>
<gene>
    <name evidence="1" type="ORF">O6H91_10G022300</name>
</gene>
<dbReference type="Proteomes" id="UP001162992">
    <property type="component" value="Chromosome 10"/>
</dbReference>
<comment type="caution">
    <text evidence="1">The sequence shown here is derived from an EMBL/GenBank/DDBJ whole genome shotgun (WGS) entry which is preliminary data.</text>
</comment>
<evidence type="ECO:0000313" key="2">
    <source>
        <dbReference type="Proteomes" id="UP001162992"/>
    </source>
</evidence>
<accession>A0ACC2CEZ4</accession>
<keyword evidence="2" id="KW-1185">Reference proteome</keyword>